<feature type="domain" description="Pel9A-like right handed beta-helix region" evidence="1">
    <location>
        <begin position="19"/>
        <end position="69"/>
    </location>
</feature>
<dbReference type="RefSeq" id="WP_200464760.1">
    <property type="nucleotide sequence ID" value="NZ_JAENRR010000017.1"/>
</dbReference>
<dbReference type="InterPro" id="IPR013783">
    <property type="entry name" value="Ig-like_fold"/>
</dbReference>
<organism evidence="2 3">
    <name type="scientific">Carboxylicivirga marina</name>
    <dbReference type="NCBI Taxonomy" id="2800988"/>
    <lineage>
        <taxon>Bacteria</taxon>
        <taxon>Pseudomonadati</taxon>
        <taxon>Bacteroidota</taxon>
        <taxon>Bacteroidia</taxon>
        <taxon>Marinilabiliales</taxon>
        <taxon>Marinilabiliaceae</taxon>
        <taxon>Carboxylicivirga</taxon>
    </lineage>
</organism>
<comment type="caution">
    <text evidence="2">The sequence shown here is derived from an EMBL/GenBank/DDBJ whole genome shotgun (WGS) entry which is preliminary data.</text>
</comment>
<dbReference type="SUPFAM" id="SSF51126">
    <property type="entry name" value="Pectin lyase-like"/>
    <property type="match status" value="1"/>
</dbReference>
<dbReference type="PANTHER" id="PTHR36453">
    <property type="entry name" value="SECRETED PROTEIN-RELATED"/>
    <property type="match status" value="1"/>
</dbReference>
<dbReference type="Proteomes" id="UP000605676">
    <property type="component" value="Unassembled WGS sequence"/>
</dbReference>
<dbReference type="Gene3D" id="2.60.40.10">
    <property type="entry name" value="Immunoglobulins"/>
    <property type="match status" value="1"/>
</dbReference>
<proteinExistence type="predicted"/>
<dbReference type="InterPro" id="IPR012334">
    <property type="entry name" value="Pectin_lyas_fold"/>
</dbReference>
<sequence>MKKLLLAILLVFPSIGIIAKDYYVSNDGSDKNNGTIEKPFQTINKAIDNIKPGDTCYLREGVYTVEVDLSGLQGTAKNPIQIMAYPGEKVVFDGSDELQGKWTKQSDNIYKLKVEEPIWQLFQDEKVKLLARWPNASFDDGSLWDMKSTWRHQAKASEFGTMVDERPIAADYKHNDDEGASAFEVKEGVNMQSLAETGIDFTGATAVMNIGSWLSWAQPVIEHSAGSGTFKYSKDFSRPGKKPEPNGPSILRRRSFFEAKKNQGHFYLVGLMALDAPNEWFYDDQAKCVYVYLKDGDKPSDFVFKGKRRSYNLKGKNVSHVTVSGIDFYATTFSFIDAQNVTVENGKFMYPSCHKLAVNDYREPDVTGFISNNKSMKTKGFVSANVIYNCSFEYADGPGFKIKGVEDRVENCYFHDIDWTCLGTGSSGTLDASGTERFIFRHNTVHTGGNSEGVRLGHANLAEYNHIYNLSLLQHDGSGINVGTNVIDQTIVRYNWVHDMKKSGIRFDSRGFNTIYVEWGENGTIDRNVVWRTGSIKAKGNHHTITNNISFDSNEGMYDIGVPRPLMMGSNNSQSVITCNVAGSIGGHFSKRKGYACPGDYRDNHEGDVAKVLRDPDNGDFRPLNNTQCAGPYTIDADEYWIPGVRLSKATVPIPFDGAKNIKSDLTLFWKEALSADSYEVYLGRDKAAVSKANKKSGEYSGSQAVSWFQPKKMDATSVYYWRVDVKVGGTTIKGDVWSFGGIGDKVDRSNVKAEVKEAKYREVTTLPKAVLALNLGDEKEKELHRIYNTFWSGFDNYKWYPAMQKALKADNLDEKKRKHLEKFNRDVMKESIEYLVENAQTVCTLDELIKIEEVKKQY</sequence>
<dbReference type="Gene3D" id="2.160.20.10">
    <property type="entry name" value="Single-stranded right-handed beta-helix, Pectin lyase-like"/>
    <property type="match status" value="2"/>
</dbReference>
<protein>
    <recommendedName>
        <fullName evidence="1">Pel9A-like right handed beta-helix region domain-containing protein</fullName>
    </recommendedName>
</protein>
<evidence type="ECO:0000313" key="3">
    <source>
        <dbReference type="Proteomes" id="UP000605676"/>
    </source>
</evidence>
<dbReference type="SMART" id="SM00710">
    <property type="entry name" value="PbH1"/>
    <property type="match status" value="6"/>
</dbReference>
<name>A0ABS1HJ91_9BACT</name>
<dbReference type="PANTHER" id="PTHR36453:SF1">
    <property type="entry name" value="RIGHT HANDED BETA HELIX DOMAIN-CONTAINING PROTEIN"/>
    <property type="match status" value="1"/>
</dbReference>
<evidence type="ECO:0000313" key="2">
    <source>
        <dbReference type="EMBL" id="MBK3517530.1"/>
    </source>
</evidence>
<dbReference type="InterPro" id="IPR011050">
    <property type="entry name" value="Pectin_lyase_fold/virulence"/>
</dbReference>
<dbReference type="Pfam" id="PF22842">
    <property type="entry name" value="Pel9A-like_beta_helix"/>
    <property type="match status" value="1"/>
</dbReference>
<dbReference type="EMBL" id="JAENRR010000017">
    <property type="protein sequence ID" value="MBK3517530.1"/>
    <property type="molecule type" value="Genomic_DNA"/>
</dbReference>
<reference evidence="2 3" key="1">
    <citation type="submission" date="2021-01" db="EMBL/GenBank/DDBJ databases">
        <title>Carboxyliciviraga sp.nov., isolated from coastal sediments.</title>
        <authorList>
            <person name="Lu D."/>
            <person name="Zhang T."/>
        </authorList>
    </citation>
    <scope>NUCLEOTIDE SEQUENCE [LARGE SCALE GENOMIC DNA]</scope>
    <source>
        <strain evidence="2 3">N1Y132</strain>
    </source>
</reference>
<dbReference type="InterPro" id="IPR006626">
    <property type="entry name" value="PbH1"/>
</dbReference>
<accession>A0ABS1HJ91</accession>
<keyword evidence="3" id="KW-1185">Reference proteome</keyword>
<gene>
    <name evidence="2" type="ORF">JIV24_09295</name>
</gene>
<evidence type="ECO:0000259" key="1">
    <source>
        <dbReference type="Pfam" id="PF22842"/>
    </source>
</evidence>
<dbReference type="InterPro" id="IPR053868">
    <property type="entry name" value="Pel9A-like_beta_helix"/>
</dbReference>